<keyword evidence="1" id="KW-0732">Signal</keyword>
<dbReference type="Gene3D" id="3.20.20.80">
    <property type="entry name" value="Glycosidases"/>
    <property type="match status" value="1"/>
</dbReference>
<evidence type="ECO:0000256" key="1">
    <source>
        <dbReference type="SAM" id="SignalP"/>
    </source>
</evidence>
<reference evidence="3" key="1">
    <citation type="submission" date="2015-02" db="EMBL/GenBank/DDBJ databases">
        <title>Description and complete genome sequence of the first cultured representative of the subdivision 5 of the Verrucomicrobia phylum.</title>
        <authorList>
            <person name="Spring S."/>
            <person name="Bunk B."/>
            <person name="Sproer C."/>
            <person name="Klenk H.-P."/>
        </authorList>
    </citation>
    <scope>NUCLEOTIDE SEQUENCE [LARGE SCALE GENOMIC DNA]</scope>
    <source>
        <strain evidence="3">L21-Fru-AB</strain>
    </source>
</reference>
<evidence type="ECO:0000313" key="2">
    <source>
        <dbReference type="EMBL" id="AKJ64479.1"/>
    </source>
</evidence>
<dbReference type="OrthoDB" id="9776971at2"/>
<dbReference type="STRING" id="1307763.L21SP4_01231"/>
<dbReference type="GO" id="GO:0016787">
    <property type="term" value="F:hydrolase activity"/>
    <property type="evidence" value="ECO:0007669"/>
    <property type="project" value="UniProtKB-KW"/>
</dbReference>
<gene>
    <name evidence="2" type="ORF">L21SP4_01231</name>
</gene>
<feature type="signal peptide" evidence="1">
    <location>
        <begin position="1"/>
        <end position="26"/>
    </location>
</feature>
<evidence type="ECO:0000313" key="3">
    <source>
        <dbReference type="Proteomes" id="UP000035268"/>
    </source>
</evidence>
<keyword evidence="2" id="KW-0378">Hydrolase</keyword>
<proteinExistence type="predicted"/>
<dbReference type="Proteomes" id="UP000035268">
    <property type="component" value="Chromosome"/>
</dbReference>
<dbReference type="EMBL" id="CP010904">
    <property type="protein sequence ID" value="AKJ64479.1"/>
    <property type="molecule type" value="Genomic_DNA"/>
</dbReference>
<dbReference type="AlphaFoldDB" id="A0A0G3EK16"/>
<reference evidence="2 3" key="2">
    <citation type="journal article" date="2016" name="ISME J.">
        <title>Characterization of the first cultured representative of Verrucomicrobia subdivision 5 indicates the proposal of a novel phylum.</title>
        <authorList>
            <person name="Spring S."/>
            <person name="Bunk B."/>
            <person name="Sproer C."/>
            <person name="Schumann P."/>
            <person name="Rohde M."/>
            <person name="Tindall B.J."/>
            <person name="Klenk H.P."/>
        </authorList>
    </citation>
    <scope>NUCLEOTIDE SEQUENCE [LARGE SCALE GENOMIC DNA]</scope>
    <source>
        <strain evidence="2 3">L21-Fru-AB</strain>
    </source>
</reference>
<name>A0A0G3EK16_9BACT</name>
<dbReference type="RefSeq" id="WP_052881809.1">
    <property type="nucleotide sequence ID" value="NZ_CP010904.1"/>
</dbReference>
<dbReference type="InterPro" id="IPR017853">
    <property type="entry name" value="GH"/>
</dbReference>
<dbReference type="SUPFAM" id="SSF51445">
    <property type="entry name" value="(Trans)glycosidases"/>
    <property type="match status" value="1"/>
</dbReference>
<protein>
    <submittedName>
        <fullName evidence="2">Putative glycosyl hydrolase</fullName>
    </submittedName>
</protein>
<sequence length="570" mass="64691" precursor="true">MNRNTVGVRRTAALLMMGAFATASSAAPLCKPLGELDAFWRYSPALGPFHEVGQALIEIPDYVLKSDFPYAKKPYPREVPFADHLSMVRILGGFNDGSEEGEGDPAVRARDLARRDERGDIRYRMELLEPRLRPYLDCGYSSFTIVLDNVPWCFPEDPNAVGLGQYEPPRDPKEWHDFIVVFCRELERILGAEKANQLRFRVGTENNGLERFGGTHEEFVRHYDAAAVAVKTVLPGADFGPYNISGANLRHFPKQNVNALALAEHCRTEPNTFNGARGTPFDWVAFSRYYSPDTDVHASARGCYQIWEEFERRFPSLEFSREIHEFDVAPFGEERRGAFVSEEYGALGAALTAQMTLRLREAGIDRLFHWEMADRFRDRRARMKHLFTGHAWLLSVLERGVGGESYLLEPLFSSMHRTDHLGFLSVGDDWALFVFAAYNRKTDVDEMEEVVFQVPAEVADLRGMRRSTVVLDRETAVHDRIRDDLAAAGLLVDRFVERPDRLGGVREMGKGRPAEGLVGDKLETYHQQWIDSLTLQPLEGEAGSIRRTLEGYTLALNLAPPEVRVIWMER</sequence>
<keyword evidence="3" id="KW-1185">Reference proteome</keyword>
<feature type="chain" id="PRO_5005184043" evidence="1">
    <location>
        <begin position="27"/>
        <end position="570"/>
    </location>
</feature>
<accession>A0A0G3EK16</accession>
<organism evidence="2 3">
    <name type="scientific">Kiritimatiella glycovorans</name>
    <dbReference type="NCBI Taxonomy" id="1307763"/>
    <lineage>
        <taxon>Bacteria</taxon>
        <taxon>Pseudomonadati</taxon>
        <taxon>Kiritimatiellota</taxon>
        <taxon>Kiritimatiellia</taxon>
        <taxon>Kiritimatiellales</taxon>
        <taxon>Kiritimatiellaceae</taxon>
        <taxon>Kiritimatiella</taxon>
    </lineage>
</organism>
<dbReference type="KEGG" id="vbl:L21SP4_01231"/>